<dbReference type="EMBL" id="AP018216">
    <property type="protein sequence ID" value="BAY70623.1"/>
    <property type="molecule type" value="Genomic_DNA"/>
</dbReference>
<evidence type="ECO:0000313" key="1">
    <source>
        <dbReference type="EMBL" id="BAY70623.1"/>
    </source>
</evidence>
<proteinExistence type="predicted"/>
<evidence type="ECO:0000313" key="2">
    <source>
        <dbReference type="Proteomes" id="UP000217507"/>
    </source>
</evidence>
<name>A0A1Z4KP15_ANAVA</name>
<sequence length="136" mass="14837">METTSQVQITISLNEPGLDDAELQEKVQNLLPQLREVDGVEDAALVPITEVPTGSKALGGFSPGKFTALVSPALIKPLFDFLGRGIGRNLELDIEITKEGAKFRGKANSKEDIEYIKQKTEELINQARNNQDSNNG</sequence>
<dbReference type="AlphaFoldDB" id="A0A1Z4KP15"/>
<gene>
    <name evidence="1" type="ORF">NIES23_34300</name>
</gene>
<dbReference type="Proteomes" id="UP000217507">
    <property type="component" value="Chromosome"/>
</dbReference>
<accession>A0A1Z4KP15</accession>
<reference evidence="1 2" key="1">
    <citation type="submission" date="2017-06" db="EMBL/GenBank/DDBJ databases">
        <title>Genome sequencing of cyanobaciteial culture collection at National Institute for Environmental Studies (NIES).</title>
        <authorList>
            <person name="Hirose Y."/>
            <person name="Shimura Y."/>
            <person name="Fujisawa T."/>
            <person name="Nakamura Y."/>
            <person name="Kawachi M."/>
        </authorList>
    </citation>
    <scope>NUCLEOTIDE SEQUENCE [LARGE SCALE GENOMIC DNA]</scope>
    <source>
        <strain evidence="1 2">NIES-23</strain>
    </source>
</reference>
<protein>
    <submittedName>
        <fullName evidence="1">Uncharacterized protein</fullName>
    </submittedName>
</protein>
<organism evidence="1 2">
    <name type="scientific">Trichormus variabilis NIES-23</name>
    <dbReference type="NCBI Taxonomy" id="1973479"/>
    <lineage>
        <taxon>Bacteria</taxon>
        <taxon>Bacillati</taxon>
        <taxon>Cyanobacteriota</taxon>
        <taxon>Cyanophyceae</taxon>
        <taxon>Nostocales</taxon>
        <taxon>Nostocaceae</taxon>
        <taxon>Trichormus</taxon>
    </lineage>
</organism>